<accession>A0A8S2TF40</accession>
<evidence type="ECO:0000256" key="5">
    <source>
        <dbReference type="ARBA" id="ARBA00023242"/>
    </source>
</evidence>
<reference evidence="8" key="1">
    <citation type="submission" date="2021-02" db="EMBL/GenBank/DDBJ databases">
        <authorList>
            <person name="Nowell W R."/>
        </authorList>
    </citation>
    <scope>NUCLEOTIDE SEQUENCE</scope>
</reference>
<keyword evidence="2" id="KW-0678">Repressor</keyword>
<gene>
    <name evidence="7" type="ORF">OVA965_LOCUS36798</name>
    <name evidence="8" type="ORF">TMI583_LOCUS37831</name>
</gene>
<dbReference type="Pfam" id="PF08598">
    <property type="entry name" value="Sds3"/>
    <property type="match status" value="1"/>
</dbReference>
<feature type="region of interest" description="Disordered" evidence="6">
    <location>
        <begin position="1"/>
        <end position="29"/>
    </location>
</feature>
<comment type="subcellular location">
    <subcellularLocation>
        <location evidence="1">Nucleus</location>
    </subcellularLocation>
</comment>
<evidence type="ECO:0000313" key="8">
    <source>
        <dbReference type="EMBL" id="CAF4286612.1"/>
    </source>
</evidence>
<evidence type="ECO:0000256" key="1">
    <source>
        <dbReference type="ARBA" id="ARBA00004123"/>
    </source>
</evidence>
<evidence type="ECO:0000256" key="4">
    <source>
        <dbReference type="ARBA" id="ARBA00023163"/>
    </source>
</evidence>
<dbReference type="EMBL" id="CAJNOK010033787">
    <property type="protein sequence ID" value="CAF1497795.1"/>
    <property type="molecule type" value="Genomic_DNA"/>
</dbReference>
<keyword evidence="3" id="KW-0805">Transcription regulation</keyword>
<evidence type="ECO:0000313" key="9">
    <source>
        <dbReference type="Proteomes" id="UP000682733"/>
    </source>
</evidence>
<dbReference type="Proteomes" id="UP000677228">
    <property type="component" value="Unassembled WGS sequence"/>
</dbReference>
<protein>
    <submittedName>
        <fullName evidence="8">Uncharacterized protein</fullName>
    </submittedName>
</protein>
<keyword evidence="5" id="KW-0539">Nucleus</keyword>
<evidence type="ECO:0000256" key="3">
    <source>
        <dbReference type="ARBA" id="ARBA00023015"/>
    </source>
</evidence>
<dbReference type="Proteomes" id="UP000682733">
    <property type="component" value="Unassembled WGS sequence"/>
</dbReference>
<dbReference type="InterPro" id="IPR013907">
    <property type="entry name" value="Sds3"/>
</dbReference>
<proteinExistence type="predicted"/>
<evidence type="ECO:0000256" key="2">
    <source>
        <dbReference type="ARBA" id="ARBA00022491"/>
    </source>
</evidence>
<organism evidence="8 9">
    <name type="scientific">Didymodactylos carnosus</name>
    <dbReference type="NCBI Taxonomy" id="1234261"/>
    <lineage>
        <taxon>Eukaryota</taxon>
        <taxon>Metazoa</taxon>
        <taxon>Spiralia</taxon>
        <taxon>Gnathifera</taxon>
        <taxon>Rotifera</taxon>
        <taxon>Eurotatoria</taxon>
        <taxon>Bdelloidea</taxon>
        <taxon>Philodinida</taxon>
        <taxon>Philodinidae</taxon>
        <taxon>Didymodactylos</taxon>
    </lineage>
</organism>
<sequence length="331" mass="38707">MTTEESSCVVSADVEEIEENDDNEHEKESDIEAQFEDIQHVLNKYGILITPSSDSPQPSQHLSIEYFDFLRYEIMYEILNVEKQFERLKNLLYEDSVSLIDHKVQLIQDEQAPEYEHELRKLYNEMQIRLEIAKQRRNIELQALENSSTSELLSLQQTLENDKYILKDEMKEDIERKINELESLKSKTRLCVHILQEMFPQEINVKRRLDSIDGSTRQSAITKKKRGSSSATTIQSNTQAVFYQLSDIDILEDWSVIKKSLSKEEEEDDDDDDEDDDEDDDDNDDDDDDDEEDVYNNNNDCDTRIIINDFENEGSGRNSSMTLNEDEENSI</sequence>
<dbReference type="AlphaFoldDB" id="A0A8S2TF40"/>
<dbReference type="GO" id="GO:0010468">
    <property type="term" value="P:regulation of gene expression"/>
    <property type="evidence" value="ECO:0007669"/>
    <property type="project" value="UniProtKB-ARBA"/>
</dbReference>
<dbReference type="EMBL" id="CAJOBA010055787">
    <property type="protein sequence ID" value="CAF4286612.1"/>
    <property type="molecule type" value="Genomic_DNA"/>
</dbReference>
<dbReference type="SMART" id="SM01401">
    <property type="entry name" value="Sds3"/>
    <property type="match status" value="1"/>
</dbReference>
<evidence type="ECO:0000256" key="6">
    <source>
        <dbReference type="SAM" id="MobiDB-lite"/>
    </source>
</evidence>
<name>A0A8S2TF40_9BILA</name>
<keyword evidence="4" id="KW-0804">Transcription</keyword>
<dbReference type="PANTHER" id="PTHR21964">
    <property type="entry name" value="BREAST CANCER METASTASIS-SUPPRESSOR 1"/>
    <property type="match status" value="1"/>
</dbReference>
<comment type="caution">
    <text evidence="8">The sequence shown here is derived from an EMBL/GenBank/DDBJ whole genome shotgun (WGS) entry which is preliminary data.</text>
</comment>
<feature type="region of interest" description="Disordered" evidence="6">
    <location>
        <begin position="261"/>
        <end position="331"/>
    </location>
</feature>
<feature type="compositionally biased region" description="Acidic residues" evidence="6">
    <location>
        <begin position="264"/>
        <end position="294"/>
    </location>
</feature>
<evidence type="ECO:0000313" key="7">
    <source>
        <dbReference type="EMBL" id="CAF1497795.1"/>
    </source>
</evidence>
<dbReference type="GO" id="GO:0005654">
    <property type="term" value="C:nucleoplasm"/>
    <property type="evidence" value="ECO:0007669"/>
    <property type="project" value="UniProtKB-ARBA"/>
</dbReference>
<feature type="compositionally biased region" description="Acidic residues" evidence="6">
    <location>
        <begin position="13"/>
        <end position="23"/>
    </location>
</feature>
<dbReference type="Gene3D" id="1.20.5.1500">
    <property type="match status" value="1"/>
</dbReference>